<dbReference type="OMA" id="TVFTERH"/>
<dbReference type="Proteomes" id="UP000821853">
    <property type="component" value="Chromosome 4"/>
</dbReference>
<protein>
    <submittedName>
        <fullName evidence="2">Uncharacterized protein</fullName>
    </submittedName>
</protein>
<proteinExistence type="predicted"/>
<reference evidence="2 3" key="1">
    <citation type="journal article" date="2020" name="Cell">
        <title>Large-Scale Comparative Analyses of Tick Genomes Elucidate Their Genetic Diversity and Vector Capacities.</title>
        <authorList>
            <consortium name="Tick Genome and Microbiome Consortium (TIGMIC)"/>
            <person name="Jia N."/>
            <person name="Wang J."/>
            <person name="Shi W."/>
            <person name="Du L."/>
            <person name="Sun Y."/>
            <person name="Zhan W."/>
            <person name="Jiang J.F."/>
            <person name="Wang Q."/>
            <person name="Zhang B."/>
            <person name="Ji P."/>
            <person name="Bell-Sakyi L."/>
            <person name="Cui X.M."/>
            <person name="Yuan T.T."/>
            <person name="Jiang B.G."/>
            <person name="Yang W.F."/>
            <person name="Lam T.T."/>
            <person name="Chang Q.C."/>
            <person name="Ding S.J."/>
            <person name="Wang X.J."/>
            <person name="Zhu J.G."/>
            <person name="Ruan X.D."/>
            <person name="Zhao L."/>
            <person name="Wei J.T."/>
            <person name="Ye R.Z."/>
            <person name="Que T.C."/>
            <person name="Du C.H."/>
            <person name="Zhou Y.H."/>
            <person name="Cheng J.X."/>
            <person name="Dai P.F."/>
            <person name="Guo W.B."/>
            <person name="Han X.H."/>
            <person name="Huang E.J."/>
            <person name="Li L.F."/>
            <person name="Wei W."/>
            <person name="Gao Y.C."/>
            <person name="Liu J.Z."/>
            <person name="Shao H.Z."/>
            <person name="Wang X."/>
            <person name="Wang C.C."/>
            <person name="Yang T.C."/>
            <person name="Huo Q.B."/>
            <person name="Li W."/>
            <person name="Chen H.Y."/>
            <person name="Chen S.E."/>
            <person name="Zhou L.G."/>
            <person name="Ni X.B."/>
            <person name="Tian J.H."/>
            <person name="Sheng Y."/>
            <person name="Liu T."/>
            <person name="Pan Y.S."/>
            <person name="Xia L.Y."/>
            <person name="Li J."/>
            <person name="Zhao F."/>
            <person name="Cao W.C."/>
        </authorList>
    </citation>
    <scope>NUCLEOTIDE SEQUENCE [LARGE SCALE GENOMIC DNA]</scope>
    <source>
        <strain evidence="2">HaeL-2018</strain>
    </source>
</reference>
<dbReference type="AlphaFoldDB" id="A0A9J6GEK3"/>
<sequence length="299" mass="32723">MEIYFKLQRLIMSLAAGKSCAEGQVLELRRELEGLRDCPPRPTDGGVVPGRPLYADALAHRGVPPGAPPASSPPSRASSVTGDTRQEHTLQLRLTAPSSSPAKDIATLLKSTFVPGEIGVGPVSFRPTRFGLTIASKVKSYLDNLERAITTTPVTRSALEIRRPITRLPQLKISGVDSSIVPAMLLSHINSQNDMTISSENFHHRTVFTERHGTRAHIVEVSPQVFTSLRQKHRLHIGWTSCSLAENLYVPTCFKCSSPRSSDGSVRGQQCGLQQLCGRSRHLAVHAGRARELRMQRVS</sequence>
<keyword evidence="3" id="KW-1185">Reference proteome</keyword>
<organism evidence="2 3">
    <name type="scientific">Haemaphysalis longicornis</name>
    <name type="common">Bush tick</name>
    <dbReference type="NCBI Taxonomy" id="44386"/>
    <lineage>
        <taxon>Eukaryota</taxon>
        <taxon>Metazoa</taxon>
        <taxon>Ecdysozoa</taxon>
        <taxon>Arthropoda</taxon>
        <taxon>Chelicerata</taxon>
        <taxon>Arachnida</taxon>
        <taxon>Acari</taxon>
        <taxon>Parasitiformes</taxon>
        <taxon>Ixodida</taxon>
        <taxon>Ixodoidea</taxon>
        <taxon>Ixodidae</taxon>
        <taxon>Haemaphysalinae</taxon>
        <taxon>Haemaphysalis</taxon>
    </lineage>
</organism>
<evidence type="ECO:0000313" key="3">
    <source>
        <dbReference type="Proteomes" id="UP000821853"/>
    </source>
</evidence>
<gene>
    <name evidence="2" type="ORF">HPB48_007452</name>
</gene>
<dbReference type="OrthoDB" id="10022108at2759"/>
<dbReference type="EMBL" id="JABSTR010000006">
    <property type="protein sequence ID" value="KAH9373826.1"/>
    <property type="molecule type" value="Genomic_DNA"/>
</dbReference>
<accession>A0A9J6GEK3</accession>
<dbReference type="VEuPathDB" id="VectorBase:HLOH_056647"/>
<name>A0A9J6GEK3_HAELO</name>
<evidence type="ECO:0000256" key="1">
    <source>
        <dbReference type="SAM" id="MobiDB-lite"/>
    </source>
</evidence>
<comment type="caution">
    <text evidence="2">The sequence shown here is derived from an EMBL/GenBank/DDBJ whole genome shotgun (WGS) entry which is preliminary data.</text>
</comment>
<feature type="region of interest" description="Disordered" evidence="1">
    <location>
        <begin position="58"/>
        <end position="86"/>
    </location>
</feature>
<evidence type="ECO:0000313" key="2">
    <source>
        <dbReference type="EMBL" id="KAH9373826.1"/>
    </source>
</evidence>